<evidence type="ECO:0000313" key="9">
    <source>
        <dbReference type="Proteomes" id="UP000249396"/>
    </source>
</evidence>
<evidence type="ECO:0000259" key="7">
    <source>
        <dbReference type="Pfam" id="PF00892"/>
    </source>
</evidence>
<dbReference type="AlphaFoldDB" id="A0A2W4SN43"/>
<dbReference type="Gene3D" id="1.10.3730.20">
    <property type="match status" value="1"/>
</dbReference>
<protein>
    <submittedName>
        <fullName evidence="8">EamA family transporter</fullName>
    </submittedName>
</protein>
<dbReference type="InterPro" id="IPR051258">
    <property type="entry name" value="Diverse_Substrate_Transporter"/>
</dbReference>
<feature type="transmembrane region" description="Helical" evidence="6">
    <location>
        <begin position="197"/>
        <end position="215"/>
    </location>
</feature>
<keyword evidence="5 6" id="KW-0472">Membrane</keyword>
<evidence type="ECO:0000256" key="2">
    <source>
        <dbReference type="ARBA" id="ARBA00022475"/>
    </source>
</evidence>
<feature type="transmembrane region" description="Helical" evidence="6">
    <location>
        <begin position="163"/>
        <end position="185"/>
    </location>
</feature>
<feature type="transmembrane region" description="Helical" evidence="6">
    <location>
        <begin position="45"/>
        <end position="67"/>
    </location>
</feature>
<accession>A0A2W4SN43</accession>
<evidence type="ECO:0000256" key="4">
    <source>
        <dbReference type="ARBA" id="ARBA00022989"/>
    </source>
</evidence>
<keyword evidence="4 6" id="KW-1133">Transmembrane helix</keyword>
<dbReference type="Proteomes" id="UP000249396">
    <property type="component" value="Unassembled WGS sequence"/>
</dbReference>
<dbReference type="Pfam" id="PF00892">
    <property type="entry name" value="EamA"/>
    <property type="match status" value="2"/>
</dbReference>
<sequence>MPAVQPNEASHTHAMTGSLLVALAAIGSSGKAILVKLAYLHQVDAVTLLALRMAFALPFFLLMGVSGKPASAQGKLSRADAAAVSGLGLLGYYLASFLDFWGLEYISAGLERLILFLYPTLVVIFSFLFLGRPVRLKEMAALMLSYSGIGLVFHRQVSVGQPGMLLGASLVFGSTVAYAAFLMGCHRVIQKLGPRRFTAYGMTAACLACLAQFALTHPLSALKVQPPVYAFALGMAVFSTVLPSLLLSMGIQRIGAGRASLISSIGPVATLGLAYAVLGEVMGWDQLLGSLLVLAGVLVVSLGKN</sequence>
<reference evidence="8 9" key="1">
    <citation type="journal article" date="2018" name="Aquat. Microb. Ecol.">
        <title>Gammaproteobacterial methanotrophs dominate.</title>
        <authorList>
            <person name="Rissanen A.J."/>
            <person name="Saarenheimo J."/>
            <person name="Tiirola M."/>
            <person name="Peura S."/>
            <person name="Aalto S.L."/>
            <person name="Karvinen A."/>
            <person name="Nykanen H."/>
        </authorList>
    </citation>
    <scope>NUCLEOTIDE SEQUENCE [LARGE SCALE GENOMIC DNA]</scope>
    <source>
        <strain evidence="8">AMbin10</strain>
    </source>
</reference>
<feature type="transmembrane region" description="Helical" evidence="6">
    <location>
        <begin position="227"/>
        <end position="247"/>
    </location>
</feature>
<evidence type="ECO:0000256" key="1">
    <source>
        <dbReference type="ARBA" id="ARBA00004651"/>
    </source>
</evidence>
<proteinExistence type="predicted"/>
<evidence type="ECO:0000256" key="3">
    <source>
        <dbReference type="ARBA" id="ARBA00022692"/>
    </source>
</evidence>
<feature type="transmembrane region" description="Helical" evidence="6">
    <location>
        <begin position="259"/>
        <end position="278"/>
    </location>
</feature>
<comment type="caution">
    <text evidence="8">The sequence shown here is derived from an EMBL/GenBank/DDBJ whole genome shotgun (WGS) entry which is preliminary data.</text>
</comment>
<dbReference type="EMBL" id="QJPH01000356">
    <property type="protein sequence ID" value="PZN76650.1"/>
    <property type="molecule type" value="Genomic_DNA"/>
</dbReference>
<evidence type="ECO:0000256" key="6">
    <source>
        <dbReference type="SAM" id="Phobius"/>
    </source>
</evidence>
<feature type="transmembrane region" description="Helical" evidence="6">
    <location>
        <begin position="284"/>
        <end position="303"/>
    </location>
</feature>
<keyword evidence="3 6" id="KW-0812">Transmembrane</keyword>
<feature type="transmembrane region" description="Helical" evidence="6">
    <location>
        <begin position="20"/>
        <end position="39"/>
    </location>
</feature>
<feature type="domain" description="EamA" evidence="7">
    <location>
        <begin position="166"/>
        <end position="301"/>
    </location>
</feature>
<keyword evidence="2" id="KW-1003">Cell membrane</keyword>
<gene>
    <name evidence="8" type="ORF">DM484_16135</name>
</gene>
<dbReference type="GO" id="GO:0005886">
    <property type="term" value="C:plasma membrane"/>
    <property type="evidence" value="ECO:0007669"/>
    <property type="project" value="UniProtKB-SubCell"/>
</dbReference>
<dbReference type="InterPro" id="IPR000620">
    <property type="entry name" value="EamA_dom"/>
</dbReference>
<evidence type="ECO:0000313" key="8">
    <source>
        <dbReference type="EMBL" id="PZN76650.1"/>
    </source>
</evidence>
<dbReference type="PANTHER" id="PTHR42920">
    <property type="entry name" value="OS03G0707200 PROTEIN-RELATED"/>
    <property type="match status" value="1"/>
</dbReference>
<feature type="transmembrane region" description="Helical" evidence="6">
    <location>
        <begin position="79"/>
        <end position="101"/>
    </location>
</feature>
<dbReference type="InterPro" id="IPR037185">
    <property type="entry name" value="EmrE-like"/>
</dbReference>
<dbReference type="SUPFAM" id="SSF103481">
    <property type="entry name" value="Multidrug resistance efflux transporter EmrE"/>
    <property type="match status" value="2"/>
</dbReference>
<feature type="transmembrane region" description="Helical" evidence="6">
    <location>
        <begin position="113"/>
        <end position="130"/>
    </location>
</feature>
<comment type="subcellular location">
    <subcellularLocation>
        <location evidence="1">Cell membrane</location>
        <topology evidence="1">Multi-pass membrane protein</topology>
    </subcellularLocation>
</comment>
<name>A0A2W4SN43_9GAMM</name>
<feature type="domain" description="EamA" evidence="7">
    <location>
        <begin position="16"/>
        <end position="153"/>
    </location>
</feature>
<evidence type="ECO:0000256" key="5">
    <source>
        <dbReference type="ARBA" id="ARBA00023136"/>
    </source>
</evidence>
<organism evidence="8 9">
    <name type="scientific">Candidatus Methylumidiphilus alinenensis</name>
    <dbReference type="NCBI Taxonomy" id="2202197"/>
    <lineage>
        <taxon>Bacteria</taxon>
        <taxon>Pseudomonadati</taxon>
        <taxon>Pseudomonadota</taxon>
        <taxon>Gammaproteobacteria</taxon>
        <taxon>Methylococcales</taxon>
        <taxon>Candidatus Methylumidiphilus</taxon>
    </lineage>
</organism>
<dbReference type="PANTHER" id="PTHR42920:SF5">
    <property type="entry name" value="EAMA DOMAIN-CONTAINING PROTEIN"/>
    <property type="match status" value="1"/>
</dbReference>